<sequence length="231" mass="25568">EEAQEELDVVQGNITAEEVQIAIKLLKSNKAAGLDQIQAEFLKYGGPIVVAKLTDLFNACWRMQAVPEDYFDMRKAMVRPNAGIDWDGQNRLTDLDFVDDIALLAENSYHLQEITSSLHEEAAKVGLHISAEKSKVMHMGAQADMPSIKVDGSDIEEVSRFTYLGSTIGQDGDATSVFQQMCKTCSSASILLSIKLRLYTTIILPMATYAAETQVSLQKHEHLFQVSHTCL</sequence>
<accession>A0A672N5B5</accession>
<dbReference type="Ensembl" id="ENSSGRT00000049568.1">
    <property type="protein sequence ID" value="ENSSGRP00000046333.1"/>
    <property type="gene ID" value="ENSSGRG00000024817.1"/>
</dbReference>
<dbReference type="InterPro" id="IPR000477">
    <property type="entry name" value="RT_dom"/>
</dbReference>
<reference evidence="2" key="1">
    <citation type="submission" date="2025-08" db="UniProtKB">
        <authorList>
            <consortium name="Ensembl"/>
        </authorList>
    </citation>
    <scope>IDENTIFICATION</scope>
</reference>
<organism evidence="2 3">
    <name type="scientific">Sinocyclocheilus grahami</name>
    <name type="common">Dianchi golden-line fish</name>
    <name type="synonym">Barbus grahami</name>
    <dbReference type="NCBI Taxonomy" id="75366"/>
    <lineage>
        <taxon>Eukaryota</taxon>
        <taxon>Metazoa</taxon>
        <taxon>Chordata</taxon>
        <taxon>Craniata</taxon>
        <taxon>Vertebrata</taxon>
        <taxon>Euteleostomi</taxon>
        <taxon>Actinopterygii</taxon>
        <taxon>Neopterygii</taxon>
        <taxon>Teleostei</taxon>
        <taxon>Ostariophysi</taxon>
        <taxon>Cypriniformes</taxon>
        <taxon>Cyprinidae</taxon>
        <taxon>Cyprininae</taxon>
        <taxon>Sinocyclocheilus</taxon>
    </lineage>
</organism>
<evidence type="ECO:0000313" key="3">
    <source>
        <dbReference type="Proteomes" id="UP000472262"/>
    </source>
</evidence>
<dbReference type="InParanoid" id="A0A672N5B5"/>
<protein>
    <recommendedName>
        <fullName evidence="1">Reverse transcriptase domain-containing protein</fullName>
    </recommendedName>
</protein>
<keyword evidence="3" id="KW-1185">Reference proteome</keyword>
<dbReference type="OMA" id="NTWRAKI"/>
<proteinExistence type="predicted"/>
<feature type="domain" description="Reverse transcriptase" evidence="1">
    <location>
        <begin position="95"/>
        <end position="168"/>
    </location>
</feature>
<dbReference type="Pfam" id="PF00078">
    <property type="entry name" value="RVT_1"/>
    <property type="match status" value="1"/>
</dbReference>
<reference evidence="2" key="2">
    <citation type="submission" date="2025-09" db="UniProtKB">
        <authorList>
            <consortium name="Ensembl"/>
        </authorList>
    </citation>
    <scope>IDENTIFICATION</scope>
</reference>
<evidence type="ECO:0000259" key="1">
    <source>
        <dbReference type="Pfam" id="PF00078"/>
    </source>
</evidence>
<evidence type="ECO:0000313" key="2">
    <source>
        <dbReference type="Ensembl" id="ENSSGRP00000046333.1"/>
    </source>
</evidence>
<dbReference type="PANTHER" id="PTHR47027:SF25">
    <property type="entry name" value="REVERSE TRANSCRIPTASE DOMAIN-CONTAINING PROTEIN"/>
    <property type="match status" value="1"/>
</dbReference>
<dbReference type="AlphaFoldDB" id="A0A672N5B5"/>
<dbReference type="PANTHER" id="PTHR47027">
    <property type="entry name" value="REVERSE TRANSCRIPTASE DOMAIN-CONTAINING PROTEIN"/>
    <property type="match status" value="1"/>
</dbReference>
<name>A0A672N5B5_SINGR</name>
<dbReference type="Proteomes" id="UP000472262">
    <property type="component" value="Unassembled WGS sequence"/>
</dbReference>